<gene>
    <name evidence="1" type="ORF">E2C01_061769</name>
</gene>
<evidence type="ECO:0000313" key="2">
    <source>
        <dbReference type="Proteomes" id="UP000324222"/>
    </source>
</evidence>
<proteinExistence type="predicted"/>
<organism evidence="1 2">
    <name type="scientific">Portunus trituberculatus</name>
    <name type="common">Swimming crab</name>
    <name type="synonym">Neptunus trituberculatus</name>
    <dbReference type="NCBI Taxonomy" id="210409"/>
    <lineage>
        <taxon>Eukaryota</taxon>
        <taxon>Metazoa</taxon>
        <taxon>Ecdysozoa</taxon>
        <taxon>Arthropoda</taxon>
        <taxon>Crustacea</taxon>
        <taxon>Multicrustacea</taxon>
        <taxon>Malacostraca</taxon>
        <taxon>Eumalacostraca</taxon>
        <taxon>Eucarida</taxon>
        <taxon>Decapoda</taxon>
        <taxon>Pleocyemata</taxon>
        <taxon>Brachyura</taxon>
        <taxon>Eubrachyura</taxon>
        <taxon>Portunoidea</taxon>
        <taxon>Portunidae</taxon>
        <taxon>Portuninae</taxon>
        <taxon>Portunus</taxon>
    </lineage>
</organism>
<sequence length="34" mass="4475">MLHLHYFKRFYLNLQEIFKVFFFYGSRGRRFLHY</sequence>
<protein>
    <submittedName>
        <fullName evidence="1">Uncharacterized protein</fullName>
    </submittedName>
</protein>
<name>A0A5B7H914_PORTR</name>
<comment type="caution">
    <text evidence="1">The sequence shown here is derived from an EMBL/GenBank/DDBJ whole genome shotgun (WGS) entry which is preliminary data.</text>
</comment>
<dbReference type="EMBL" id="VSRR010026466">
    <property type="protein sequence ID" value="MPC67592.1"/>
    <property type="molecule type" value="Genomic_DNA"/>
</dbReference>
<accession>A0A5B7H914</accession>
<keyword evidence="2" id="KW-1185">Reference proteome</keyword>
<reference evidence="1 2" key="1">
    <citation type="submission" date="2019-05" db="EMBL/GenBank/DDBJ databases">
        <title>Another draft genome of Portunus trituberculatus and its Hox gene families provides insights of decapod evolution.</title>
        <authorList>
            <person name="Jeong J.-H."/>
            <person name="Song I."/>
            <person name="Kim S."/>
            <person name="Choi T."/>
            <person name="Kim D."/>
            <person name="Ryu S."/>
            <person name="Kim W."/>
        </authorList>
    </citation>
    <scope>NUCLEOTIDE SEQUENCE [LARGE SCALE GENOMIC DNA]</scope>
    <source>
        <tissue evidence="1">Muscle</tissue>
    </source>
</reference>
<dbReference type="Proteomes" id="UP000324222">
    <property type="component" value="Unassembled WGS sequence"/>
</dbReference>
<dbReference type="AlphaFoldDB" id="A0A5B7H914"/>
<evidence type="ECO:0000313" key="1">
    <source>
        <dbReference type="EMBL" id="MPC67592.1"/>
    </source>
</evidence>